<gene>
    <name evidence="1" type="ORF">Pint_36669</name>
</gene>
<evidence type="ECO:0000313" key="2">
    <source>
        <dbReference type="Proteomes" id="UP001163603"/>
    </source>
</evidence>
<keyword evidence="2" id="KW-1185">Reference proteome</keyword>
<accession>A0ACC0Y0W2</accession>
<comment type="caution">
    <text evidence="1">The sequence shown here is derived from an EMBL/GenBank/DDBJ whole genome shotgun (WGS) entry which is preliminary data.</text>
</comment>
<organism evidence="1 2">
    <name type="scientific">Pistacia integerrima</name>
    <dbReference type="NCBI Taxonomy" id="434235"/>
    <lineage>
        <taxon>Eukaryota</taxon>
        <taxon>Viridiplantae</taxon>
        <taxon>Streptophyta</taxon>
        <taxon>Embryophyta</taxon>
        <taxon>Tracheophyta</taxon>
        <taxon>Spermatophyta</taxon>
        <taxon>Magnoliopsida</taxon>
        <taxon>eudicotyledons</taxon>
        <taxon>Gunneridae</taxon>
        <taxon>Pentapetalae</taxon>
        <taxon>rosids</taxon>
        <taxon>malvids</taxon>
        <taxon>Sapindales</taxon>
        <taxon>Anacardiaceae</taxon>
        <taxon>Pistacia</taxon>
    </lineage>
</organism>
<dbReference type="EMBL" id="CM047744">
    <property type="protein sequence ID" value="KAJ0027153.1"/>
    <property type="molecule type" value="Genomic_DNA"/>
</dbReference>
<reference evidence="2" key="1">
    <citation type="journal article" date="2023" name="G3 (Bethesda)">
        <title>Genome assembly and association tests identify interacting loci associated with vigor, precocity, and sex in interspecific pistachio rootstocks.</title>
        <authorList>
            <person name="Palmer W."/>
            <person name="Jacygrad E."/>
            <person name="Sagayaradj S."/>
            <person name="Cavanaugh K."/>
            <person name="Han R."/>
            <person name="Bertier L."/>
            <person name="Beede B."/>
            <person name="Kafkas S."/>
            <person name="Golino D."/>
            <person name="Preece J."/>
            <person name="Michelmore R."/>
        </authorList>
    </citation>
    <scope>NUCLEOTIDE SEQUENCE [LARGE SCALE GENOMIC DNA]</scope>
</reference>
<protein>
    <submittedName>
        <fullName evidence="1">Uncharacterized protein</fullName>
    </submittedName>
</protein>
<evidence type="ECO:0000313" key="1">
    <source>
        <dbReference type="EMBL" id="KAJ0027153.1"/>
    </source>
</evidence>
<name>A0ACC0Y0W2_9ROSI</name>
<dbReference type="Proteomes" id="UP001163603">
    <property type="component" value="Chromosome 9"/>
</dbReference>
<sequence>MLPPSKKNMANNYKPICSFHGDSTSTSTSSLVLTTDPKPRLRWTLELHERFVDAVTQLGGPENATPKNILRIMGVKGLTLFHLKSHLQKFRLGKQSQYKDHFTDQATARNTERGGFQRNNISAATSAGIANCSLSENIHPSEVLRMQMEERRRSDQDLERKYMQTMMEKACHTINCEENVSSQSQWLNLGIDDQELQEMNINIMKDFSFLENFPSLEEFNVGTTSSLLEDDAFKGNDQQLQLQLQMAPLTADGNKNIIRFMPGNS</sequence>
<proteinExistence type="predicted"/>